<protein>
    <submittedName>
        <fullName evidence="2">Uncharacterized protein</fullName>
    </submittedName>
</protein>
<keyword evidence="1" id="KW-0472">Membrane</keyword>
<name>A0A4U8WD51_9NOCA</name>
<organism evidence="2 3">
    <name type="scientific">Nocardia cyriacigeorgica</name>
    <dbReference type="NCBI Taxonomy" id="135487"/>
    <lineage>
        <taxon>Bacteria</taxon>
        <taxon>Bacillati</taxon>
        <taxon>Actinomycetota</taxon>
        <taxon>Actinomycetes</taxon>
        <taxon>Mycobacteriales</taxon>
        <taxon>Nocardiaceae</taxon>
        <taxon>Nocardia</taxon>
    </lineage>
</organism>
<evidence type="ECO:0000256" key="1">
    <source>
        <dbReference type="SAM" id="Phobius"/>
    </source>
</evidence>
<accession>A0A4U8WD51</accession>
<proteinExistence type="predicted"/>
<keyword evidence="1" id="KW-1133">Transmembrane helix</keyword>
<evidence type="ECO:0000313" key="3">
    <source>
        <dbReference type="Proteomes" id="UP000290439"/>
    </source>
</evidence>
<dbReference type="RefSeq" id="WP_130918270.1">
    <property type="nucleotide sequence ID" value="NZ_LR215973.1"/>
</dbReference>
<dbReference type="EMBL" id="LR215973">
    <property type="protein sequence ID" value="VFB00388.1"/>
    <property type="molecule type" value="Genomic_DNA"/>
</dbReference>
<dbReference type="Proteomes" id="UP000290439">
    <property type="component" value="Chromosome"/>
</dbReference>
<sequence length="105" mass="11241">MRWRIQDLARAIPATLITAGTGWVTIQLLEWYELTGRESARPHDLTAAYAIAAVGIVVTIGTVVVTILDAVRGRRPIGWAPLIGAPLFAGTWVCGFLVAIFTAPG</sequence>
<reference evidence="2 3" key="1">
    <citation type="submission" date="2019-02" db="EMBL/GenBank/DDBJ databases">
        <authorList>
            <consortium name="Pathogen Informatics"/>
        </authorList>
    </citation>
    <scope>NUCLEOTIDE SEQUENCE [LARGE SCALE GENOMIC DNA]</scope>
    <source>
        <strain evidence="2 3">3012STDY6756504</strain>
    </source>
</reference>
<feature type="transmembrane region" description="Helical" evidence="1">
    <location>
        <begin position="12"/>
        <end position="29"/>
    </location>
</feature>
<evidence type="ECO:0000313" key="2">
    <source>
        <dbReference type="EMBL" id="VFB00388.1"/>
    </source>
</evidence>
<gene>
    <name evidence="2" type="ORF">NCTC10797_04184</name>
</gene>
<keyword evidence="1" id="KW-0812">Transmembrane</keyword>
<dbReference type="AlphaFoldDB" id="A0A4U8WD51"/>
<feature type="transmembrane region" description="Helical" evidence="1">
    <location>
        <begin position="49"/>
        <end position="71"/>
    </location>
</feature>
<feature type="transmembrane region" description="Helical" evidence="1">
    <location>
        <begin position="83"/>
        <end position="103"/>
    </location>
</feature>